<feature type="region of interest" description="Disordered" evidence="1">
    <location>
        <begin position="1"/>
        <end position="63"/>
    </location>
</feature>
<accession>A0A5B7EQM8</accession>
<dbReference type="EMBL" id="VSRR010003297">
    <property type="protein sequence ID" value="MPC35526.1"/>
    <property type="molecule type" value="Genomic_DNA"/>
</dbReference>
<dbReference type="Proteomes" id="UP000324222">
    <property type="component" value="Unassembled WGS sequence"/>
</dbReference>
<name>A0A5B7EQM8_PORTR</name>
<gene>
    <name evidence="2" type="ORF">E2C01_028951</name>
</gene>
<organism evidence="2 3">
    <name type="scientific">Portunus trituberculatus</name>
    <name type="common">Swimming crab</name>
    <name type="synonym">Neptunus trituberculatus</name>
    <dbReference type="NCBI Taxonomy" id="210409"/>
    <lineage>
        <taxon>Eukaryota</taxon>
        <taxon>Metazoa</taxon>
        <taxon>Ecdysozoa</taxon>
        <taxon>Arthropoda</taxon>
        <taxon>Crustacea</taxon>
        <taxon>Multicrustacea</taxon>
        <taxon>Malacostraca</taxon>
        <taxon>Eumalacostraca</taxon>
        <taxon>Eucarida</taxon>
        <taxon>Decapoda</taxon>
        <taxon>Pleocyemata</taxon>
        <taxon>Brachyura</taxon>
        <taxon>Eubrachyura</taxon>
        <taxon>Portunoidea</taxon>
        <taxon>Portunidae</taxon>
        <taxon>Portuninae</taxon>
        <taxon>Portunus</taxon>
    </lineage>
</organism>
<keyword evidence="3" id="KW-1185">Reference proteome</keyword>
<protein>
    <submittedName>
        <fullName evidence="2">Uncharacterized protein</fullName>
    </submittedName>
</protein>
<sequence length="85" mass="9833">MESINSDQEVQDMREAGRRKGEVQGYRRDLPHHKPRDSRDNTVPSRAYPHPLPTALPPVCSSRPTTDSFPLMIRNSSLKFLFSYY</sequence>
<evidence type="ECO:0000313" key="2">
    <source>
        <dbReference type="EMBL" id="MPC35526.1"/>
    </source>
</evidence>
<reference evidence="2 3" key="1">
    <citation type="submission" date="2019-05" db="EMBL/GenBank/DDBJ databases">
        <title>Another draft genome of Portunus trituberculatus and its Hox gene families provides insights of decapod evolution.</title>
        <authorList>
            <person name="Jeong J.-H."/>
            <person name="Song I."/>
            <person name="Kim S."/>
            <person name="Choi T."/>
            <person name="Kim D."/>
            <person name="Ryu S."/>
            <person name="Kim W."/>
        </authorList>
    </citation>
    <scope>NUCLEOTIDE SEQUENCE [LARGE SCALE GENOMIC DNA]</scope>
    <source>
        <tissue evidence="2">Muscle</tissue>
    </source>
</reference>
<proteinExistence type="predicted"/>
<evidence type="ECO:0000313" key="3">
    <source>
        <dbReference type="Proteomes" id="UP000324222"/>
    </source>
</evidence>
<feature type="compositionally biased region" description="Basic and acidic residues" evidence="1">
    <location>
        <begin position="11"/>
        <end position="29"/>
    </location>
</feature>
<dbReference type="AlphaFoldDB" id="A0A5B7EQM8"/>
<comment type="caution">
    <text evidence="2">The sequence shown here is derived from an EMBL/GenBank/DDBJ whole genome shotgun (WGS) entry which is preliminary data.</text>
</comment>
<evidence type="ECO:0000256" key="1">
    <source>
        <dbReference type="SAM" id="MobiDB-lite"/>
    </source>
</evidence>